<reference evidence="6" key="1">
    <citation type="journal article" date="2020" name="ISME J.">
        <title>Gammaproteobacteria mediating utilization of methyl-, sulfur- and petroleum organic compounds in deep ocean hydrothermal plumes.</title>
        <authorList>
            <person name="Zhou Z."/>
            <person name="Liu Y."/>
            <person name="Pan J."/>
            <person name="Cron B.R."/>
            <person name="Toner B.M."/>
            <person name="Anantharaman K."/>
            <person name="Breier J.A."/>
            <person name="Dick G.J."/>
            <person name="Li M."/>
        </authorList>
    </citation>
    <scope>NUCLEOTIDE SEQUENCE</scope>
    <source>
        <strain evidence="6">SZUA-1501</strain>
    </source>
</reference>
<dbReference type="Pfam" id="PF01063">
    <property type="entry name" value="Aminotran_4"/>
    <property type="match status" value="1"/>
</dbReference>
<dbReference type="PROSITE" id="PS00770">
    <property type="entry name" value="AA_TRANSFER_CLASS_4"/>
    <property type="match status" value="1"/>
</dbReference>
<dbReference type="EMBL" id="DQVE01000056">
    <property type="protein sequence ID" value="HIP98821.1"/>
    <property type="molecule type" value="Genomic_DNA"/>
</dbReference>
<dbReference type="AlphaFoldDB" id="A0A9D0YQB4"/>
<dbReference type="Proteomes" id="UP000606463">
    <property type="component" value="Unassembled WGS sequence"/>
</dbReference>
<organism evidence="6 7">
    <name type="scientific">Aquifex aeolicus</name>
    <dbReference type="NCBI Taxonomy" id="63363"/>
    <lineage>
        <taxon>Bacteria</taxon>
        <taxon>Pseudomonadati</taxon>
        <taxon>Aquificota</taxon>
        <taxon>Aquificia</taxon>
        <taxon>Aquificales</taxon>
        <taxon>Aquificaceae</taxon>
        <taxon>Aquifex</taxon>
    </lineage>
</organism>
<protein>
    <submittedName>
        <fullName evidence="6">Aminodeoxychorismate lyase</fullName>
    </submittedName>
</protein>
<keyword evidence="6" id="KW-0456">Lyase</keyword>
<dbReference type="InterPro" id="IPR043132">
    <property type="entry name" value="BCAT-like_C"/>
</dbReference>
<comment type="cofactor">
    <cofactor evidence="1 5">
        <name>pyridoxal 5'-phosphate</name>
        <dbReference type="ChEBI" id="CHEBI:597326"/>
    </cofactor>
</comment>
<evidence type="ECO:0000256" key="1">
    <source>
        <dbReference type="ARBA" id="ARBA00001933"/>
    </source>
</evidence>
<dbReference type="PANTHER" id="PTHR42743:SF5">
    <property type="entry name" value="AMINODEOXYCHORISMATE LYASE"/>
    <property type="match status" value="1"/>
</dbReference>
<dbReference type="CDD" id="cd00449">
    <property type="entry name" value="PLPDE_IV"/>
    <property type="match status" value="1"/>
</dbReference>
<evidence type="ECO:0000256" key="2">
    <source>
        <dbReference type="ARBA" id="ARBA00009320"/>
    </source>
</evidence>
<evidence type="ECO:0000313" key="7">
    <source>
        <dbReference type="Proteomes" id="UP000606463"/>
    </source>
</evidence>
<dbReference type="InterPro" id="IPR043131">
    <property type="entry name" value="BCAT-like_N"/>
</dbReference>
<dbReference type="Gene3D" id="3.30.470.10">
    <property type="match status" value="1"/>
</dbReference>
<comment type="similarity">
    <text evidence="2 4">Belongs to the class-IV pyridoxal-phosphate-dependent aminotransferase family.</text>
</comment>
<dbReference type="InterPro" id="IPR050571">
    <property type="entry name" value="Class-IV_PLP-Dep_Aminotrnsfr"/>
</dbReference>
<dbReference type="InterPro" id="IPR018300">
    <property type="entry name" value="Aminotrans_IV_CS"/>
</dbReference>
<accession>A0A9D0YQB4</accession>
<evidence type="ECO:0000313" key="6">
    <source>
        <dbReference type="EMBL" id="HIP98821.1"/>
    </source>
</evidence>
<dbReference type="GO" id="GO:0046394">
    <property type="term" value="P:carboxylic acid biosynthetic process"/>
    <property type="evidence" value="ECO:0007669"/>
    <property type="project" value="UniProtKB-ARBA"/>
</dbReference>
<dbReference type="InterPro" id="IPR036038">
    <property type="entry name" value="Aminotransferase-like"/>
</dbReference>
<gene>
    <name evidence="6" type="ORF">EYH37_05640</name>
</gene>
<dbReference type="PANTHER" id="PTHR42743">
    <property type="entry name" value="AMINO-ACID AMINOTRANSFERASE"/>
    <property type="match status" value="1"/>
</dbReference>
<dbReference type="SUPFAM" id="SSF56752">
    <property type="entry name" value="D-aminoacid aminotransferase-like PLP-dependent enzymes"/>
    <property type="match status" value="1"/>
</dbReference>
<comment type="caution">
    <text evidence="6">The sequence shown here is derived from an EMBL/GenBank/DDBJ whole genome shotgun (WGS) entry which is preliminary data.</text>
</comment>
<name>A0A9D0YQB4_AQUAO</name>
<evidence type="ECO:0000256" key="3">
    <source>
        <dbReference type="ARBA" id="ARBA00022898"/>
    </source>
</evidence>
<dbReference type="Gene3D" id="3.20.10.10">
    <property type="entry name" value="D-amino Acid Aminotransferase, subunit A, domain 2"/>
    <property type="match status" value="1"/>
</dbReference>
<proteinExistence type="inferred from homology"/>
<evidence type="ECO:0000256" key="4">
    <source>
        <dbReference type="RuleBase" id="RU004106"/>
    </source>
</evidence>
<evidence type="ECO:0000256" key="5">
    <source>
        <dbReference type="RuleBase" id="RU004516"/>
    </source>
</evidence>
<keyword evidence="3 5" id="KW-0663">Pyridoxal phosphate</keyword>
<dbReference type="InterPro" id="IPR001544">
    <property type="entry name" value="Aminotrans_IV"/>
</dbReference>
<sequence length="233" mass="26791">MEKVERFKYFGEGLFETFKVKGGKLPPHFEYHYERLKEGALFLNIPHPTFEEFKTFTEERINFTKNSEKPFYVKVLLLSLGSGYYGDLPDSYSLEIVIKPLRLPPKNLTLTVSNFKRCSFNPLWRFKTTSFLFNVLVKREALKRGFYDAIVLNERGNVTETSSANFYCLRDGVLLTPPVSEGLLPGVTRRVLLESGKAREEVLPIGKLSKCEKFFISNALLGLREVTLVLEQT</sequence>
<dbReference type="GO" id="GO:0016829">
    <property type="term" value="F:lyase activity"/>
    <property type="evidence" value="ECO:0007669"/>
    <property type="project" value="UniProtKB-KW"/>
</dbReference>